<name>F9Y6M4_KETVW</name>
<gene>
    <name evidence="3" type="ordered locus">KVU_2305</name>
</gene>
<evidence type="ECO:0000256" key="1">
    <source>
        <dbReference type="SAM" id="Phobius"/>
    </source>
</evidence>
<organism evidence="3 4">
    <name type="scientific">Ketogulonicigenium vulgare (strain WSH-001)</name>
    <dbReference type="NCBI Taxonomy" id="759362"/>
    <lineage>
        <taxon>Bacteria</taxon>
        <taxon>Pseudomonadati</taxon>
        <taxon>Pseudomonadota</taxon>
        <taxon>Alphaproteobacteria</taxon>
        <taxon>Rhodobacterales</taxon>
        <taxon>Roseobacteraceae</taxon>
        <taxon>Ketogulonicigenium</taxon>
    </lineage>
</organism>
<reference evidence="3 4" key="1">
    <citation type="journal article" date="2011" name="J. Bacteriol.">
        <title>Complete genome sequence of the industrial strain Ketogulonicigenium vulgare WSH-001.</title>
        <authorList>
            <person name="Liu L."/>
            <person name="Li Y."/>
            <person name="Zhang J."/>
            <person name="Zhou Z."/>
            <person name="Liu J."/>
            <person name="Li X."/>
            <person name="Zhou J."/>
            <person name="Du G."/>
            <person name="Wang L."/>
            <person name="Chen J."/>
        </authorList>
    </citation>
    <scope>NUCLEOTIDE SEQUENCE [LARGE SCALE GENOMIC DNA]</scope>
    <source>
        <strain evidence="3 4">WSH-001</strain>
    </source>
</reference>
<feature type="chain" id="PRO_5003395708" description="Ferrochelatase" evidence="2">
    <location>
        <begin position="23"/>
        <end position="65"/>
    </location>
</feature>
<keyword evidence="2" id="KW-0732">Signal</keyword>
<keyword evidence="1" id="KW-0812">Transmembrane</keyword>
<dbReference type="HOGENOM" id="CLU_198255_1_0_5"/>
<evidence type="ECO:0000313" key="3">
    <source>
        <dbReference type="EMBL" id="AEM42144.1"/>
    </source>
</evidence>
<accession>F9Y6M4</accession>
<dbReference type="AlphaFoldDB" id="F9Y6M4"/>
<proteinExistence type="predicted"/>
<evidence type="ECO:0000256" key="2">
    <source>
        <dbReference type="SAM" id="SignalP"/>
    </source>
</evidence>
<keyword evidence="1" id="KW-0472">Membrane</keyword>
<keyword evidence="4" id="KW-1185">Reference proteome</keyword>
<evidence type="ECO:0008006" key="5">
    <source>
        <dbReference type="Google" id="ProtNLM"/>
    </source>
</evidence>
<keyword evidence="1" id="KW-1133">Transmembrane helix</keyword>
<dbReference type="Proteomes" id="UP000000692">
    <property type="component" value="Chromosome"/>
</dbReference>
<feature type="transmembrane region" description="Helical" evidence="1">
    <location>
        <begin position="45"/>
        <end position="63"/>
    </location>
</feature>
<evidence type="ECO:0000313" key="4">
    <source>
        <dbReference type="Proteomes" id="UP000000692"/>
    </source>
</evidence>
<dbReference type="KEGG" id="kvl:KVU_2305"/>
<dbReference type="EMBL" id="CP002018">
    <property type="protein sequence ID" value="AEM42144.1"/>
    <property type="molecule type" value="Genomic_DNA"/>
</dbReference>
<protein>
    <recommendedName>
        <fullName evidence="5">Ferrochelatase</fullName>
    </recommendedName>
</protein>
<sequence length="65" mass="6424">MRLTKTLIAAALATTVAGSAIAGGFAAEVVEPPVVIVEPEAPTSSWGIILPIAVLVGLVALASNN</sequence>
<dbReference type="RefSeq" id="WP_013385534.1">
    <property type="nucleotide sequence ID" value="NC_017384.1"/>
</dbReference>
<feature type="signal peptide" evidence="2">
    <location>
        <begin position="1"/>
        <end position="22"/>
    </location>
</feature>